<evidence type="ECO:0000313" key="3">
    <source>
        <dbReference type="EMBL" id="KAJ7757260.1"/>
    </source>
</evidence>
<protein>
    <recommendedName>
        <fullName evidence="5">Infection structure specific protein</fullName>
    </recommendedName>
</protein>
<keyword evidence="4" id="KW-1185">Reference proteome</keyword>
<feature type="signal peptide" evidence="2">
    <location>
        <begin position="1"/>
        <end position="21"/>
    </location>
</feature>
<evidence type="ECO:0000313" key="4">
    <source>
        <dbReference type="Proteomes" id="UP001215280"/>
    </source>
</evidence>
<dbReference type="EMBL" id="JARJLG010000059">
    <property type="protein sequence ID" value="KAJ7757260.1"/>
    <property type="molecule type" value="Genomic_DNA"/>
</dbReference>
<evidence type="ECO:0000256" key="2">
    <source>
        <dbReference type="SAM" id="SignalP"/>
    </source>
</evidence>
<proteinExistence type="predicted"/>
<accession>A0AAD7J6M7</accession>
<feature type="region of interest" description="Disordered" evidence="1">
    <location>
        <begin position="121"/>
        <end position="180"/>
    </location>
</feature>
<dbReference type="Proteomes" id="UP001215280">
    <property type="component" value="Unassembled WGS sequence"/>
</dbReference>
<evidence type="ECO:0000256" key="1">
    <source>
        <dbReference type="SAM" id="MobiDB-lite"/>
    </source>
</evidence>
<sequence length="205" mass="20616">MKLVAFSTTLVYLTACTRTLAKNLPRDDPYASITTTITGLPVPTSTASNIVTDYENAVQACGPDIDAALQKLLPEFGPATGSTQNVTVTDPTFLSWATTQPTYETASLSCQSAQNALFADEASDGGSSSASASPTASSASAGPPSSAGSGSAVSSTASSTPTSATSSSPSVSPTASKPGGAISHEPEALLLILTLIASLAWELRH</sequence>
<keyword evidence="2" id="KW-0732">Signal</keyword>
<organism evidence="3 4">
    <name type="scientific">Mycena maculata</name>
    <dbReference type="NCBI Taxonomy" id="230809"/>
    <lineage>
        <taxon>Eukaryota</taxon>
        <taxon>Fungi</taxon>
        <taxon>Dikarya</taxon>
        <taxon>Basidiomycota</taxon>
        <taxon>Agaricomycotina</taxon>
        <taxon>Agaricomycetes</taxon>
        <taxon>Agaricomycetidae</taxon>
        <taxon>Agaricales</taxon>
        <taxon>Marasmiineae</taxon>
        <taxon>Mycenaceae</taxon>
        <taxon>Mycena</taxon>
    </lineage>
</organism>
<feature type="chain" id="PRO_5042158865" description="Infection structure specific protein" evidence="2">
    <location>
        <begin position="22"/>
        <end position="205"/>
    </location>
</feature>
<gene>
    <name evidence="3" type="ORF">DFH07DRAFT_461321</name>
</gene>
<comment type="caution">
    <text evidence="3">The sequence shown here is derived from an EMBL/GenBank/DDBJ whole genome shotgun (WGS) entry which is preliminary data.</text>
</comment>
<name>A0AAD7J6M7_9AGAR</name>
<evidence type="ECO:0008006" key="5">
    <source>
        <dbReference type="Google" id="ProtNLM"/>
    </source>
</evidence>
<dbReference type="AlphaFoldDB" id="A0AAD7J6M7"/>
<reference evidence="3" key="1">
    <citation type="submission" date="2023-03" db="EMBL/GenBank/DDBJ databases">
        <title>Massive genome expansion in bonnet fungi (Mycena s.s.) driven by repeated elements and novel gene families across ecological guilds.</title>
        <authorList>
            <consortium name="Lawrence Berkeley National Laboratory"/>
            <person name="Harder C.B."/>
            <person name="Miyauchi S."/>
            <person name="Viragh M."/>
            <person name="Kuo A."/>
            <person name="Thoen E."/>
            <person name="Andreopoulos B."/>
            <person name="Lu D."/>
            <person name="Skrede I."/>
            <person name="Drula E."/>
            <person name="Henrissat B."/>
            <person name="Morin E."/>
            <person name="Kohler A."/>
            <person name="Barry K."/>
            <person name="LaButti K."/>
            <person name="Morin E."/>
            <person name="Salamov A."/>
            <person name="Lipzen A."/>
            <person name="Mereny Z."/>
            <person name="Hegedus B."/>
            <person name="Baldrian P."/>
            <person name="Stursova M."/>
            <person name="Weitz H."/>
            <person name="Taylor A."/>
            <person name="Grigoriev I.V."/>
            <person name="Nagy L.G."/>
            <person name="Martin F."/>
            <person name="Kauserud H."/>
        </authorList>
    </citation>
    <scope>NUCLEOTIDE SEQUENCE</scope>
    <source>
        <strain evidence="3">CBHHK188m</strain>
    </source>
</reference>
<feature type="compositionally biased region" description="Low complexity" evidence="1">
    <location>
        <begin position="125"/>
        <end position="176"/>
    </location>
</feature>